<gene>
    <name evidence="1" type="ORF">WN55_01202</name>
</gene>
<dbReference type="Proteomes" id="UP000076502">
    <property type="component" value="Unassembled WGS sequence"/>
</dbReference>
<evidence type="ECO:0000313" key="1">
    <source>
        <dbReference type="EMBL" id="KZC09627.1"/>
    </source>
</evidence>
<sequence>MFGPIDVPRLAPVILMFGPIDIPQLSHDIVGEGVKALKLEFRVILEFKTENS</sequence>
<dbReference type="AlphaFoldDB" id="A0A154PCW0"/>
<proteinExistence type="predicted"/>
<keyword evidence="2" id="KW-1185">Reference proteome</keyword>
<dbReference type="EMBL" id="KQ434873">
    <property type="protein sequence ID" value="KZC09627.1"/>
    <property type="molecule type" value="Genomic_DNA"/>
</dbReference>
<organism evidence="1 2">
    <name type="scientific">Dufourea novaeangliae</name>
    <name type="common">Sweat bee</name>
    <dbReference type="NCBI Taxonomy" id="178035"/>
    <lineage>
        <taxon>Eukaryota</taxon>
        <taxon>Metazoa</taxon>
        <taxon>Ecdysozoa</taxon>
        <taxon>Arthropoda</taxon>
        <taxon>Hexapoda</taxon>
        <taxon>Insecta</taxon>
        <taxon>Pterygota</taxon>
        <taxon>Neoptera</taxon>
        <taxon>Endopterygota</taxon>
        <taxon>Hymenoptera</taxon>
        <taxon>Apocrita</taxon>
        <taxon>Aculeata</taxon>
        <taxon>Apoidea</taxon>
        <taxon>Anthophila</taxon>
        <taxon>Halictidae</taxon>
        <taxon>Rophitinae</taxon>
        <taxon>Dufourea</taxon>
    </lineage>
</organism>
<accession>A0A154PCW0</accession>
<protein>
    <submittedName>
        <fullName evidence="1">Uncharacterized protein</fullName>
    </submittedName>
</protein>
<name>A0A154PCW0_DUFNO</name>
<evidence type="ECO:0000313" key="2">
    <source>
        <dbReference type="Proteomes" id="UP000076502"/>
    </source>
</evidence>
<reference evidence="1 2" key="1">
    <citation type="submission" date="2015-07" db="EMBL/GenBank/DDBJ databases">
        <title>The genome of Dufourea novaeangliae.</title>
        <authorList>
            <person name="Pan H."/>
            <person name="Kapheim K."/>
        </authorList>
    </citation>
    <scope>NUCLEOTIDE SEQUENCE [LARGE SCALE GENOMIC DNA]</scope>
    <source>
        <strain evidence="1">0120121106</strain>
        <tissue evidence="1">Whole body</tissue>
    </source>
</reference>